<evidence type="ECO:0000313" key="3">
    <source>
        <dbReference type="Proteomes" id="UP000664477"/>
    </source>
</evidence>
<keyword evidence="1 2" id="KW-0315">Glutamine amidotransferase</keyword>
<proteinExistence type="predicted"/>
<name>A0A939NHJ9_PRORE</name>
<evidence type="ECO:0000313" key="2">
    <source>
        <dbReference type="EMBL" id="MBO1916372.1"/>
    </source>
</evidence>
<reference evidence="2" key="1">
    <citation type="submission" date="2021-03" db="EMBL/GenBank/DDBJ databases">
        <title>Molecular epidemiology and mechanisms of colistin and carbapenem resistance in Enterobacteriaceae from clinical isolates, the environment and porcine samples in Pretoria, South Africa.</title>
        <authorList>
            <person name="Bogoshi D."/>
            <person name="Mbelle N.M."/>
            <person name="Naidoo V."/>
            <person name="Osei Sekyere J."/>
        </authorList>
    </citation>
    <scope>NUCLEOTIDE SEQUENCE</scope>
    <source>
        <strain evidence="2">C052</strain>
    </source>
</reference>
<accession>A0A939NHJ9</accession>
<dbReference type="InterPro" id="IPR026869">
    <property type="entry name" value="EgtC-like"/>
</dbReference>
<dbReference type="Pfam" id="PF13230">
    <property type="entry name" value="GATase_4"/>
    <property type="match status" value="1"/>
</dbReference>
<evidence type="ECO:0000256" key="1">
    <source>
        <dbReference type="ARBA" id="ARBA00022962"/>
    </source>
</evidence>
<dbReference type="AlphaFoldDB" id="A0A939NHJ9"/>
<gene>
    <name evidence="2" type="ORF">J4727_13875</name>
</gene>
<organism evidence="2 3">
    <name type="scientific">Providencia rettgeri</name>
    <dbReference type="NCBI Taxonomy" id="587"/>
    <lineage>
        <taxon>Bacteria</taxon>
        <taxon>Pseudomonadati</taxon>
        <taxon>Pseudomonadota</taxon>
        <taxon>Gammaproteobacteria</taxon>
        <taxon>Enterobacterales</taxon>
        <taxon>Morganellaceae</taxon>
        <taxon>Providencia</taxon>
    </lineage>
</organism>
<dbReference type="EMBL" id="JAGETQ010000083">
    <property type="protein sequence ID" value="MBO1916372.1"/>
    <property type="molecule type" value="Genomic_DNA"/>
</dbReference>
<dbReference type="Proteomes" id="UP000664477">
    <property type="component" value="Unassembled WGS sequence"/>
</dbReference>
<protein>
    <submittedName>
        <fullName evidence="2">Class II glutamine amidotransferase</fullName>
    </submittedName>
</protein>
<comment type="caution">
    <text evidence="2">The sequence shown here is derived from an EMBL/GenBank/DDBJ whole genome shotgun (WGS) entry which is preliminary data.</text>
</comment>
<sequence length="46" mass="5115">MQEYPIKSESVVAHIRQANRGCVVSKYHPLLVSYGDVIGLMHIMGS</sequence>